<feature type="coiled-coil region" evidence="1">
    <location>
        <begin position="104"/>
        <end position="142"/>
    </location>
</feature>
<gene>
    <name evidence="2" type="ORF">DFR64_1180</name>
</gene>
<evidence type="ECO:0000313" key="3">
    <source>
        <dbReference type="Proteomes" id="UP000256388"/>
    </source>
</evidence>
<accession>A0A347ZS52</accession>
<comment type="caution">
    <text evidence="2">The sequence shown here is derived from an EMBL/GenBank/DDBJ whole genome shotgun (WGS) entry which is preliminary data.</text>
</comment>
<keyword evidence="1" id="KW-0175">Coiled coil</keyword>
<dbReference type="Proteomes" id="UP000256388">
    <property type="component" value="Unassembled WGS sequence"/>
</dbReference>
<dbReference type="EMBL" id="QUMS01000001">
    <property type="protein sequence ID" value="REG11302.1"/>
    <property type="molecule type" value="Genomic_DNA"/>
</dbReference>
<protein>
    <recommendedName>
        <fullName evidence="4">AAA domain-containing protein</fullName>
    </recommendedName>
</protein>
<sequence length="722" mass="84559">MRELIIDLENCHGIRKLQKRFDFSTKNVFAIYAPNGSMKTSFANTFKDITNEEESKDYVYPSRISKRIVKDENGNDLTKEDIFVIPPYDEFFDRSEKTSLLLVNDKLRREYENLYSEIDKAKDLLLNALQELSGSKKDIEKEISLAFMDNENDFYKAIITIKDEILSQTDIRFSNILYDVIFDEKVLQFLNSKETRQAIENYIKKYNELLSNSKYFQKGTFNYYNGSTICKSLDSNGFFSANHSLLLNGDKRIEIQNAKQLSELIDKEKENISKDKELRKKFADIEKLISRNQNTRAFEAYLEDHEELLPFLNDIEKFRKEIWKCYFRVNIELYKDLLKKLISSEKRKGEIEEIAKNQRTQWEEVINIFNKRFFVPFTLKAKNRISVILGQENSLHLEFSFKDDPESAEVKIEKSDLINVLSAGEKKALYILNIIFEIETRKKTNQETLFIVDDIADSFDYKNKYAIIQYLQDISLEPYFREIILTHNFDFFRTVQSRFVCYSNCLMVVKKHGTIELQGAVGVKNVFVNDWKPNFFNNNKKKIASIPFLRNLIEYLDGDKNFDYSLLTSLLHWKNDTNNICIEDLDKIYNRLFSTNGTSTNKGVFVVTCIYETADGCLSDPICLNLENKVILSIAIRLLAEKHMIEKISDDNFVRNISSNQTPTLLDKYKDLYPANNTEISVIQNVILMTPENIHLNSFMYEPILDMSEDHLRSLYAEVKAL</sequence>
<evidence type="ECO:0000313" key="2">
    <source>
        <dbReference type="EMBL" id="REG11302.1"/>
    </source>
</evidence>
<evidence type="ECO:0000256" key="1">
    <source>
        <dbReference type="SAM" id="Coils"/>
    </source>
</evidence>
<organism evidence="2 3">
    <name type="scientific">Pelolinea submarina</name>
    <dbReference type="NCBI Taxonomy" id="913107"/>
    <lineage>
        <taxon>Bacteria</taxon>
        <taxon>Bacillati</taxon>
        <taxon>Chloroflexota</taxon>
        <taxon>Anaerolineae</taxon>
        <taxon>Anaerolineales</taxon>
        <taxon>Anaerolineaceae</taxon>
        <taxon>Pelolinea</taxon>
    </lineage>
</organism>
<name>A0A347ZS52_9CHLR</name>
<evidence type="ECO:0008006" key="4">
    <source>
        <dbReference type="Google" id="ProtNLM"/>
    </source>
</evidence>
<dbReference type="InterPro" id="IPR027417">
    <property type="entry name" value="P-loop_NTPase"/>
</dbReference>
<dbReference type="SUPFAM" id="SSF52540">
    <property type="entry name" value="P-loop containing nucleoside triphosphate hydrolases"/>
    <property type="match status" value="1"/>
</dbReference>
<keyword evidence="3" id="KW-1185">Reference proteome</keyword>
<dbReference type="OrthoDB" id="4770574at2"/>
<dbReference type="AlphaFoldDB" id="A0A347ZS52"/>
<proteinExistence type="predicted"/>
<reference evidence="2 3" key="1">
    <citation type="submission" date="2018-08" db="EMBL/GenBank/DDBJ databases">
        <title>Genomic Encyclopedia of Type Strains, Phase IV (KMG-IV): sequencing the most valuable type-strain genomes for metagenomic binning, comparative biology and taxonomic classification.</title>
        <authorList>
            <person name="Goeker M."/>
        </authorList>
    </citation>
    <scope>NUCLEOTIDE SEQUENCE [LARGE SCALE GENOMIC DNA]</scope>
    <source>
        <strain evidence="2 3">DSM 23923</strain>
    </source>
</reference>
<dbReference type="RefSeq" id="WP_116224439.1">
    <property type="nucleotide sequence ID" value="NZ_AP018437.1"/>
</dbReference>